<evidence type="ECO:0000256" key="6">
    <source>
        <dbReference type="RuleBase" id="RU361187"/>
    </source>
</evidence>
<keyword evidence="3 6" id="KW-0378">Hydrolase</keyword>
<evidence type="ECO:0000313" key="8">
    <source>
        <dbReference type="Proteomes" id="UP001597192"/>
    </source>
</evidence>
<evidence type="ECO:0000256" key="1">
    <source>
        <dbReference type="ARBA" id="ARBA00009865"/>
    </source>
</evidence>
<comment type="similarity">
    <text evidence="1 6">Belongs to the glycosyl hydrolase 43 family.</text>
</comment>
<dbReference type="PANTHER" id="PTHR43772">
    <property type="entry name" value="ENDO-1,4-BETA-XYLANASE"/>
    <property type="match status" value="1"/>
</dbReference>
<dbReference type="CDD" id="cd08991">
    <property type="entry name" value="GH43_HoAraf43-like"/>
    <property type="match status" value="1"/>
</dbReference>
<dbReference type="InterPro" id="IPR052176">
    <property type="entry name" value="Glycosyl_Hydrlase_43_Enz"/>
</dbReference>
<keyword evidence="4" id="KW-0119">Carbohydrate metabolism</keyword>
<dbReference type="Pfam" id="PF04616">
    <property type="entry name" value="Glyco_hydro_43"/>
    <property type="match status" value="1"/>
</dbReference>
<gene>
    <name evidence="7" type="ORF">ACFQ47_10140</name>
</gene>
<dbReference type="Proteomes" id="UP001597192">
    <property type="component" value="Unassembled WGS sequence"/>
</dbReference>
<dbReference type="InterPro" id="IPR006710">
    <property type="entry name" value="Glyco_hydro_43"/>
</dbReference>
<keyword evidence="2" id="KW-0858">Xylan degradation</keyword>
<dbReference type="GO" id="GO:0016787">
    <property type="term" value="F:hydrolase activity"/>
    <property type="evidence" value="ECO:0007669"/>
    <property type="project" value="UniProtKB-KW"/>
</dbReference>
<accession>A0ABW4CTE9</accession>
<comment type="caution">
    <text evidence="7">The sequence shown here is derived from an EMBL/GenBank/DDBJ whole genome shotgun (WGS) entry which is preliminary data.</text>
</comment>
<keyword evidence="2" id="KW-0624">Polysaccharide degradation</keyword>
<evidence type="ECO:0000256" key="4">
    <source>
        <dbReference type="ARBA" id="ARBA00023277"/>
    </source>
</evidence>
<dbReference type="EMBL" id="JBHTOG010000052">
    <property type="protein sequence ID" value="MFD1433026.1"/>
    <property type="molecule type" value="Genomic_DNA"/>
</dbReference>
<keyword evidence="5 6" id="KW-0326">Glycosidase</keyword>
<sequence length="302" mass="33289">MSTYQNPVLANVADPDVLQFQGQYYLYPTTTDKEVGGIKVYTSRDLVHWQDRGVAMRGGDQNWGTRGFWAPDVTEFDGQFIMTYTAEEHLCIAVSDDPLGPFVQPIFGPLHPATKEIDAHVFVDDDGQAYLYFVRFTGGNVIWAAQLTPDRLGIEEETLVELLRPSQPWEKQMGDVNEAPFMLKHEGHYLLTYSGSHFASPSYGVGLAIGEKPLGPFVKHSDNPILHGTELVHGPGHHTFAWSPDGSELFILYHVHADATHANPRKMAIDRAVFANDANGGPRLIINGPTSAPQPMPAGAPQ</sequence>
<evidence type="ECO:0000256" key="5">
    <source>
        <dbReference type="ARBA" id="ARBA00023295"/>
    </source>
</evidence>
<protein>
    <submittedName>
        <fullName evidence="7">Glycoside hydrolase family 43 protein</fullName>
    </submittedName>
</protein>
<evidence type="ECO:0000313" key="7">
    <source>
        <dbReference type="EMBL" id="MFD1433026.1"/>
    </source>
</evidence>
<dbReference type="PANTHER" id="PTHR43772:SF2">
    <property type="entry name" value="PUTATIVE (AFU_ORTHOLOGUE AFUA_2G04480)-RELATED"/>
    <property type="match status" value="1"/>
</dbReference>
<proteinExistence type="inferred from homology"/>
<name>A0ABW4CTE9_9LACO</name>
<evidence type="ECO:0000256" key="3">
    <source>
        <dbReference type="ARBA" id="ARBA00022801"/>
    </source>
</evidence>
<evidence type="ECO:0000256" key="2">
    <source>
        <dbReference type="ARBA" id="ARBA00022651"/>
    </source>
</evidence>
<reference evidence="8" key="1">
    <citation type="journal article" date="2019" name="Int. J. Syst. Evol. Microbiol.">
        <title>The Global Catalogue of Microorganisms (GCM) 10K type strain sequencing project: providing services to taxonomists for standard genome sequencing and annotation.</title>
        <authorList>
            <consortium name="The Broad Institute Genomics Platform"/>
            <consortium name="The Broad Institute Genome Sequencing Center for Infectious Disease"/>
            <person name="Wu L."/>
            <person name="Ma J."/>
        </authorList>
    </citation>
    <scope>NUCLEOTIDE SEQUENCE [LARGE SCALE GENOMIC DNA]</scope>
    <source>
        <strain evidence="8">CCM 8947</strain>
    </source>
</reference>
<dbReference type="RefSeq" id="WP_125697795.1">
    <property type="nucleotide sequence ID" value="NZ_JBHTOG010000052.1"/>
</dbReference>
<dbReference type="Gene3D" id="2.115.10.20">
    <property type="entry name" value="Glycosyl hydrolase domain, family 43"/>
    <property type="match status" value="1"/>
</dbReference>
<organism evidence="7 8">
    <name type="scientific">Lacticaseibacillus yichunensis</name>
    <dbReference type="NCBI Taxonomy" id="2486015"/>
    <lineage>
        <taxon>Bacteria</taxon>
        <taxon>Bacillati</taxon>
        <taxon>Bacillota</taxon>
        <taxon>Bacilli</taxon>
        <taxon>Lactobacillales</taxon>
        <taxon>Lactobacillaceae</taxon>
        <taxon>Lacticaseibacillus</taxon>
    </lineage>
</organism>
<dbReference type="InterPro" id="IPR023296">
    <property type="entry name" value="Glyco_hydro_beta-prop_sf"/>
</dbReference>
<keyword evidence="8" id="KW-1185">Reference proteome</keyword>
<dbReference type="SUPFAM" id="SSF75005">
    <property type="entry name" value="Arabinanase/levansucrase/invertase"/>
    <property type="match status" value="1"/>
</dbReference>